<proteinExistence type="predicted"/>
<dbReference type="InterPro" id="IPR042758">
    <property type="entry name" value="IGSF11"/>
</dbReference>
<dbReference type="InterPro" id="IPR013106">
    <property type="entry name" value="Ig_V-set"/>
</dbReference>
<dbReference type="InterPro" id="IPR013783">
    <property type="entry name" value="Ig-like_fold"/>
</dbReference>
<dbReference type="PANTHER" id="PTHR44699">
    <property type="entry name" value="IMMUNOGLOBULIN SUPERFAMILY MEMBER 11"/>
    <property type="match status" value="1"/>
</dbReference>
<protein>
    <submittedName>
        <fullName evidence="4">Zgc:165604</fullName>
    </submittedName>
</protein>
<reference evidence="4" key="2">
    <citation type="submission" date="2025-09" db="UniProtKB">
        <authorList>
            <consortium name="Ensembl"/>
        </authorList>
    </citation>
    <scope>IDENTIFICATION</scope>
</reference>
<dbReference type="SMART" id="SM00409">
    <property type="entry name" value="IG"/>
    <property type="match status" value="2"/>
</dbReference>
<feature type="signal peptide" evidence="2">
    <location>
        <begin position="1"/>
        <end position="21"/>
    </location>
</feature>
<feature type="chain" id="PRO_5017389612" evidence="2">
    <location>
        <begin position="22"/>
        <end position="294"/>
    </location>
</feature>
<feature type="domain" description="Ig-like" evidence="3">
    <location>
        <begin position="140"/>
        <end position="215"/>
    </location>
</feature>
<evidence type="ECO:0000313" key="4">
    <source>
        <dbReference type="Ensembl" id="ENSPKIP00000001178.1"/>
    </source>
</evidence>
<keyword evidence="2" id="KW-0732">Signal</keyword>
<dbReference type="InterPro" id="IPR036179">
    <property type="entry name" value="Ig-like_dom_sf"/>
</dbReference>
<reference evidence="4" key="1">
    <citation type="submission" date="2025-08" db="UniProtKB">
        <authorList>
            <consortium name="Ensembl"/>
        </authorList>
    </citation>
    <scope>IDENTIFICATION</scope>
</reference>
<dbReference type="KEGG" id="pki:111855428"/>
<dbReference type="PROSITE" id="PS50835">
    <property type="entry name" value="IG_LIKE"/>
    <property type="match status" value="2"/>
</dbReference>
<dbReference type="OrthoDB" id="10041737at2759"/>
<evidence type="ECO:0000313" key="5">
    <source>
        <dbReference type="Proteomes" id="UP000261540"/>
    </source>
</evidence>
<keyword evidence="5" id="KW-1185">Reference proteome</keyword>
<feature type="domain" description="Ig-like" evidence="3">
    <location>
        <begin position="22"/>
        <end position="135"/>
    </location>
</feature>
<dbReference type="STRING" id="1676925.ENSPKIP00000001178"/>
<evidence type="ECO:0000256" key="1">
    <source>
        <dbReference type="SAM" id="Phobius"/>
    </source>
</evidence>
<dbReference type="Proteomes" id="UP000261540">
    <property type="component" value="Unplaced"/>
</dbReference>
<feature type="transmembrane region" description="Helical" evidence="1">
    <location>
        <begin position="238"/>
        <end position="262"/>
    </location>
</feature>
<dbReference type="SMART" id="SM00408">
    <property type="entry name" value="IGc2"/>
    <property type="match status" value="2"/>
</dbReference>
<dbReference type="Gene3D" id="2.60.40.10">
    <property type="entry name" value="Immunoglobulins"/>
    <property type="match status" value="2"/>
</dbReference>
<keyword evidence="1" id="KW-1133">Transmembrane helix</keyword>
<dbReference type="InterPro" id="IPR007110">
    <property type="entry name" value="Ig-like_dom"/>
</dbReference>
<keyword evidence="1" id="KW-0812">Transmembrane</keyword>
<evidence type="ECO:0000259" key="3">
    <source>
        <dbReference type="PROSITE" id="PS50835"/>
    </source>
</evidence>
<accession>A0A3B3Q4U7</accession>
<keyword evidence="1" id="KW-0472">Membrane</keyword>
<dbReference type="Pfam" id="PF13927">
    <property type="entry name" value="Ig_3"/>
    <property type="match status" value="1"/>
</dbReference>
<dbReference type="InterPro" id="IPR003599">
    <property type="entry name" value="Ig_sub"/>
</dbReference>
<dbReference type="Pfam" id="PF07686">
    <property type="entry name" value="V-set"/>
    <property type="match status" value="1"/>
</dbReference>
<dbReference type="GeneTree" id="ENSGT00940000156392"/>
<dbReference type="PANTHER" id="PTHR44699:SF2">
    <property type="entry name" value="IMMUNOGLOBULIN SUPERFAMILY MEMBER 11-LIKE"/>
    <property type="match status" value="1"/>
</dbReference>
<dbReference type="SUPFAM" id="SSF48726">
    <property type="entry name" value="Immunoglobulin"/>
    <property type="match status" value="2"/>
</dbReference>
<organism evidence="4 5">
    <name type="scientific">Paramormyrops kingsleyae</name>
    <dbReference type="NCBI Taxonomy" id="1676925"/>
    <lineage>
        <taxon>Eukaryota</taxon>
        <taxon>Metazoa</taxon>
        <taxon>Chordata</taxon>
        <taxon>Craniata</taxon>
        <taxon>Vertebrata</taxon>
        <taxon>Euteleostomi</taxon>
        <taxon>Actinopterygii</taxon>
        <taxon>Neopterygii</taxon>
        <taxon>Teleostei</taxon>
        <taxon>Osteoglossocephala</taxon>
        <taxon>Osteoglossomorpha</taxon>
        <taxon>Osteoglossiformes</taxon>
        <taxon>Mormyridae</taxon>
        <taxon>Paramormyrops</taxon>
    </lineage>
</organism>
<dbReference type="Ensembl" id="ENSPKIT00000025092.1">
    <property type="protein sequence ID" value="ENSPKIP00000001178.1"/>
    <property type="gene ID" value="ENSPKIG00000019572.1"/>
</dbReference>
<dbReference type="InterPro" id="IPR003598">
    <property type="entry name" value="Ig_sub2"/>
</dbReference>
<name>A0A3B3Q4U7_9TELE</name>
<dbReference type="AlphaFoldDB" id="A0A3B3Q4U7"/>
<sequence length="294" mass="31969">MGLWLLQAACLVTSLLKCAGAVRVTMRQHSLDVVQGDSVMLPCSFFTMSPLSRLNIVWTKTPLSDPRSPSQVIVYDHGQAIESPVLMGRVAFLDVPWRADIILNGTHTSDAGMYRCVVSNPPEAGGPGVGEVTLSVFAPPSLPLCLWEGDASAGGSVTLSCAVQEAVPVPEMRWEKLEPEEMSLPINMDGTLKGTLSIENVSSQNSGLYRCTVSNTLGTQCCYIRLHVYSSLGPSPGVLQGALLSLTMTLVLLALSALLLWLRHSVRMSWWQGEEDGCYNKIRYTPSLIRRTFV</sequence>
<evidence type="ECO:0000256" key="2">
    <source>
        <dbReference type="SAM" id="SignalP"/>
    </source>
</evidence>